<organism evidence="1 2">
    <name type="scientific">Salmonella enterica subsp. enterica serovar Sanjuan</name>
    <dbReference type="NCBI Taxonomy" id="1160765"/>
    <lineage>
        <taxon>Bacteria</taxon>
        <taxon>Pseudomonadati</taxon>
        <taxon>Pseudomonadota</taxon>
        <taxon>Gammaproteobacteria</taxon>
        <taxon>Enterobacterales</taxon>
        <taxon>Enterobacteriaceae</taxon>
        <taxon>Salmonella</taxon>
    </lineage>
</organism>
<reference evidence="1 2" key="1">
    <citation type="submission" date="2018-12" db="EMBL/GenBank/DDBJ databases">
        <authorList>
            <consortium name="Pathogen Informatics"/>
        </authorList>
    </citation>
    <scope>NUCLEOTIDE SEQUENCE [LARGE SCALE GENOMIC DNA]</scope>
    <source>
        <strain evidence="1 2">NCTC7406</strain>
    </source>
</reference>
<evidence type="ECO:0000313" key="1">
    <source>
        <dbReference type="EMBL" id="VEA03953.1"/>
    </source>
</evidence>
<evidence type="ECO:0000313" key="2">
    <source>
        <dbReference type="Proteomes" id="UP000276345"/>
    </source>
</evidence>
<proteinExistence type="predicted"/>
<name>A0A447NL44_SALET</name>
<gene>
    <name evidence="1" type="ORF">NCTC7406_01143</name>
</gene>
<accession>A0A447NL44</accession>
<protein>
    <submittedName>
        <fullName evidence="1">Domain of uncharacterized function (DUF2825)</fullName>
    </submittedName>
</protein>
<sequence length="203" mass="22410">MHIHQNRNRRFIPAGAGNTLCRQSMVPCGAVYPRWRGEHISIKIMWSRSCGLSPLARGTHCRPEGYPVPFRFIPAGAGNTGIDSLIINSSPVYPRWRGEHSPTRLKEWKASGLSRWRGEHTVKHAASIAIRGLSPLARGTLMFASNFPVDSRFIPAGAGNTGSKDFPDLNAAVYPRWRGEHARNHNTGVVTIGLSPLARGTRR</sequence>
<dbReference type="AntiFam" id="ANF00057">
    <property type="entry name" value="Translation of E. coli type CRISPR repeat"/>
</dbReference>
<dbReference type="Proteomes" id="UP000276345">
    <property type="component" value="Chromosome"/>
</dbReference>
<dbReference type="AlphaFoldDB" id="A0A447NL44"/>
<dbReference type="EMBL" id="LR134142">
    <property type="protein sequence ID" value="VEA03953.1"/>
    <property type="molecule type" value="Genomic_DNA"/>
</dbReference>
<dbReference type="AntiFam" id="ANF00006">
    <property type="entry name" value="Translation of CRISPR region"/>
</dbReference>